<gene>
    <name evidence="7" type="ORF">UCRPC4_g06298</name>
</gene>
<feature type="domain" description="Luciferase-like" evidence="6">
    <location>
        <begin position="245"/>
        <end position="405"/>
    </location>
</feature>
<dbReference type="InterPro" id="IPR036661">
    <property type="entry name" value="Luciferase-like_sf"/>
</dbReference>
<evidence type="ECO:0000259" key="6">
    <source>
        <dbReference type="Pfam" id="PF00296"/>
    </source>
</evidence>
<evidence type="ECO:0000313" key="8">
    <source>
        <dbReference type="Proteomes" id="UP000053317"/>
    </source>
</evidence>
<dbReference type="GO" id="GO:0016705">
    <property type="term" value="F:oxidoreductase activity, acting on paired donors, with incorporation or reduction of molecular oxygen"/>
    <property type="evidence" value="ECO:0007669"/>
    <property type="project" value="InterPro"/>
</dbReference>
<keyword evidence="2 5" id="KW-0812">Transmembrane</keyword>
<evidence type="ECO:0000256" key="2">
    <source>
        <dbReference type="ARBA" id="ARBA00022692"/>
    </source>
</evidence>
<keyword evidence="8" id="KW-1185">Reference proteome</keyword>
<keyword evidence="4 5" id="KW-0472">Membrane</keyword>
<dbReference type="PANTHER" id="PTHR30011:SF41">
    <property type="entry name" value="XENOBIOTIC COMPOUND MONOOXYGENASE, DSZA FAMILY (AFU_ORTHOLOGUE AFUA_3G15040)"/>
    <property type="match status" value="1"/>
</dbReference>
<name>A0A0G2GEP0_PHACM</name>
<feature type="transmembrane region" description="Helical" evidence="5">
    <location>
        <begin position="21"/>
        <end position="41"/>
    </location>
</feature>
<evidence type="ECO:0000313" key="7">
    <source>
        <dbReference type="EMBL" id="KKY15495.1"/>
    </source>
</evidence>
<feature type="transmembrane region" description="Helical" evidence="5">
    <location>
        <begin position="84"/>
        <end position="102"/>
    </location>
</feature>
<dbReference type="GO" id="GO:0016020">
    <property type="term" value="C:membrane"/>
    <property type="evidence" value="ECO:0007669"/>
    <property type="project" value="UniProtKB-SubCell"/>
</dbReference>
<dbReference type="SUPFAM" id="SSF51679">
    <property type="entry name" value="Bacterial luciferase-like"/>
    <property type="match status" value="1"/>
</dbReference>
<dbReference type="AlphaFoldDB" id="A0A0G2GEP0"/>
<sequence length="484" mass="53554">MAQAQARILEQYKVKWYRSTFYNALILGICNFLAPRIWGAMNSLGAGGAEKPYLVNSSNGMSFSLMVSSYLFSSTLVHYIGNKWSLIVGTLGYVLYAMGLYTNNRFGTQWTVLFGAAMCGLSAGIFWMSEAAIALSYPEPYTQGRFFGFWLSFRLGGQVLGGATNLGINAQRNQAGSVSYEVYLVFITLQAIEPVAGHLNPGLFKYPGDQQYRYNDVDHWIALAQKVEAAKFHGFFFADALGGNFGLTQQIEHDKRYEMADEYLEVVYKLWESSWREGARVNDGKVFTDPSAVRQINHKGKYFDVPGPALTEPSPQRTPFLLQAGTSGAGKAFAAKHAEAIFVNAHHPELIKPSVDSLRSRAKDFGRYPNGLKIIAGVFIIVAETNEAAQAKLDDLSKYGDREGALALFGGWSGFDLSKYSDKQDFRFVDEPTIRSMVTHWAKTVPGTEGKPWNKKTIAYSLIIGGQSPKIVGNAETVADELER</sequence>
<dbReference type="InterPro" id="IPR036259">
    <property type="entry name" value="MFS_trans_sf"/>
</dbReference>
<organism evidence="7 8">
    <name type="scientific">Phaeomoniella chlamydospora</name>
    <name type="common">Phaeoacremonium chlamydosporum</name>
    <dbReference type="NCBI Taxonomy" id="158046"/>
    <lineage>
        <taxon>Eukaryota</taxon>
        <taxon>Fungi</taxon>
        <taxon>Dikarya</taxon>
        <taxon>Ascomycota</taxon>
        <taxon>Pezizomycotina</taxon>
        <taxon>Eurotiomycetes</taxon>
        <taxon>Chaetothyriomycetidae</taxon>
        <taxon>Phaeomoniellales</taxon>
        <taxon>Phaeomoniellaceae</taxon>
        <taxon>Phaeomoniella</taxon>
    </lineage>
</organism>
<dbReference type="Gene3D" id="3.20.20.30">
    <property type="entry name" value="Luciferase-like domain"/>
    <property type="match status" value="2"/>
</dbReference>
<feature type="transmembrane region" description="Helical" evidence="5">
    <location>
        <begin position="108"/>
        <end position="128"/>
    </location>
</feature>
<dbReference type="Proteomes" id="UP000053317">
    <property type="component" value="Unassembled WGS sequence"/>
</dbReference>
<evidence type="ECO:0000256" key="4">
    <source>
        <dbReference type="ARBA" id="ARBA00023136"/>
    </source>
</evidence>
<dbReference type="InterPro" id="IPR011251">
    <property type="entry name" value="Luciferase-like_dom"/>
</dbReference>
<reference evidence="7 8" key="2">
    <citation type="submission" date="2015-05" db="EMBL/GenBank/DDBJ databases">
        <authorList>
            <person name="Morales-Cruz A."/>
            <person name="Amrine K.C."/>
            <person name="Cantu D."/>
        </authorList>
    </citation>
    <scope>NUCLEOTIDE SEQUENCE [LARGE SCALE GENOMIC DNA]</scope>
    <source>
        <strain evidence="7">UCRPC4</strain>
    </source>
</reference>
<dbReference type="InterPro" id="IPR051260">
    <property type="entry name" value="Diverse_substr_monoxygenases"/>
</dbReference>
<dbReference type="OrthoDB" id="196103at2759"/>
<dbReference type="SUPFAM" id="SSF103473">
    <property type="entry name" value="MFS general substrate transporter"/>
    <property type="match status" value="1"/>
</dbReference>
<evidence type="ECO:0000256" key="5">
    <source>
        <dbReference type="SAM" id="Phobius"/>
    </source>
</evidence>
<dbReference type="PANTHER" id="PTHR30011">
    <property type="entry name" value="ALKANESULFONATE MONOOXYGENASE-RELATED"/>
    <property type="match status" value="1"/>
</dbReference>
<dbReference type="Pfam" id="PF00296">
    <property type="entry name" value="Bac_luciferase"/>
    <property type="match status" value="1"/>
</dbReference>
<keyword evidence="3 5" id="KW-1133">Transmembrane helix</keyword>
<proteinExistence type="predicted"/>
<accession>A0A0G2GEP0</accession>
<dbReference type="InterPro" id="IPR010291">
    <property type="entry name" value="Ion_channel_UNC-93"/>
</dbReference>
<dbReference type="GO" id="GO:0004497">
    <property type="term" value="F:monooxygenase activity"/>
    <property type="evidence" value="ECO:0007669"/>
    <property type="project" value="UniProtKB-KW"/>
</dbReference>
<reference evidence="7 8" key="1">
    <citation type="submission" date="2015-05" db="EMBL/GenBank/DDBJ databases">
        <title>Distinctive expansion of gene families associated with plant cell wall degradation and secondary metabolism in the genomes of grapevine trunk pathogens.</title>
        <authorList>
            <person name="Lawrence D.P."/>
            <person name="Travadon R."/>
            <person name="Rolshausen P.E."/>
            <person name="Baumgartner K."/>
        </authorList>
    </citation>
    <scope>NUCLEOTIDE SEQUENCE [LARGE SCALE GENOMIC DNA]</scope>
    <source>
        <strain evidence="7">UCRPC4</strain>
    </source>
</reference>
<protein>
    <submittedName>
        <fullName evidence="7">Putative xenobiotic compound family</fullName>
    </submittedName>
</protein>
<comment type="caution">
    <text evidence="7">The sequence shown here is derived from an EMBL/GenBank/DDBJ whole genome shotgun (WGS) entry which is preliminary data.</text>
</comment>
<dbReference type="EMBL" id="LCWF01000185">
    <property type="protein sequence ID" value="KKY15495.1"/>
    <property type="molecule type" value="Genomic_DNA"/>
</dbReference>
<evidence type="ECO:0000256" key="1">
    <source>
        <dbReference type="ARBA" id="ARBA00004141"/>
    </source>
</evidence>
<dbReference type="Pfam" id="PF05978">
    <property type="entry name" value="UNC-93"/>
    <property type="match status" value="1"/>
</dbReference>
<comment type="subcellular location">
    <subcellularLocation>
        <location evidence="1">Membrane</location>
        <topology evidence="1">Multi-pass membrane protein</topology>
    </subcellularLocation>
</comment>
<evidence type="ECO:0000256" key="3">
    <source>
        <dbReference type="ARBA" id="ARBA00022989"/>
    </source>
</evidence>